<sequence length="194" mass="22304">MGTESIMRIRALQNPLLLKMKAVGTANYVFHYHDTCIMTKWAAQHTGSQPHPLKPKIQHLYRDRDRNTLWWRAVSHHLPLKKVVRTTVAKRVRKIFTEVLFQQGYDPVGRPLALENLPEQIPVRHQPIRGSIEILVSKSAVTQEPQAMRLELTRLLSRTLRGMEDMKKNHGKKSKAAINAISKLLSTATKRRPV</sequence>
<dbReference type="Proteomes" id="UP000054383">
    <property type="component" value="Unassembled WGS sequence"/>
</dbReference>
<dbReference type="AlphaFoldDB" id="A0A0U1LRZ9"/>
<keyword evidence="2" id="KW-1185">Reference proteome</keyword>
<proteinExistence type="predicted"/>
<protein>
    <submittedName>
        <fullName evidence="1">Uncharacterized protein</fullName>
    </submittedName>
</protein>
<dbReference type="OMA" id="IRSWCAR"/>
<dbReference type="STRING" id="28573.A0A0U1LRZ9"/>
<accession>A0A0U1LRZ9</accession>
<evidence type="ECO:0000313" key="1">
    <source>
        <dbReference type="EMBL" id="CRG86179.1"/>
    </source>
</evidence>
<evidence type="ECO:0000313" key="2">
    <source>
        <dbReference type="Proteomes" id="UP000054383"/>
    </source>
</evidence>
<reference evidence="1 2" key="1">
    <citation type="submission" date="2015-04" db="EMBL/GenBank/DDBJ databases">
        <authorList>
            <person name="Syromyatnikov M.Y."/>
            <person name="Popov V.N."/>
        </authorList>
    </citation>
    <scope>NUCLEOTIDE SEQUENCE [LARGE SCALE GENOMIC DNA]</scope>
    <source>
        <strain evidence="1">WF-38-12</strain>
    </source>
</reference>
<organism evidence="1 2">
    <name type="scientific">Talaromyces islandicus</name>
    <name type="common">Penicillium islandicum</name>
    <dbReference type="NCBI Taxonomy" id="28573"/>
    <lineage>
        <taxon>Eukaryota</taxon>
        <taxon>Fungi</taxon>
        <taxon>Dikarya</taxon>
        <taxon>Ascomycota</taxon>
        <taxon>Pezizomycotina</taxon>
        <taxon>Eurotiomycetes</taxon>
        <taxon>Eurotiomycetidae</taxon>
        <taxon>Eurotiales</taxon>
        <taxon>Trichocomaceae</taxon>
        <taxon>Talaromyces</taxon>
        <taxon>Talaromyces sect. Islandici</taxon>
    </lineage>
</organism>
<dbReference type="EMBL" id="CVMT01000002">
    <property type="protein sequence ID" value="CRG86179.1"/>
    <property type="molecule type" value="Genomic_DNA"/>
</dbReference>
<name>A0A0U1LRZ9_TALIS</name>
<gene>
    <name evidence="1" type="ORF">PISL3812_03182</name>
</gene>
<dbReference type="OrthoDB" id="5238363at2759"/>